<comment type="similarity">
    <text evidence="1">Belongs to the peptidase C48 family.</text>
</comment>
<dbReference type="GO" id="GO:0005634">
    <property type="term" value="C:nucleus"/>
    <property type="evidence" value="ECO:0007669"/>
    <property type="project" value="TreeGrafter"/>
</dbReference>
<dbReference type="PROSITE" id="PS50600">
    <property type="entry name" value="ULP_PROTEASE"/>
    <property type="match status" value="1"/>
</dbReference>
<dbReference type="InterPro" id="IPR038765">
    <property type="entry name" value="Papain-like_cys_pep_sf"/>
</dbReference>
<dbReference type="PANTHER" id="PTHR12606:SF11">
    <property type="entry name" value="SENTRIN-SPECIFIC PROTEASE 2"/>
    <property type="match status" value="1"/>
</dbReference>
<dbReference type="Pfam" id="PF02902">
    <property type="entry name" value="Peptidase_C48"/>
    <property type="match status" value="1"/>
</dbReference>
<keyword evidence="3" id="KW-0378">Hydrolase</keyword>
<protein>
    <recommendedName>
        <fullName evidence="5">Ubiquitin-like protease family profile domain-containing protein</fullName>
    </recommendedName>
</protein>
<dbReference type="OMA" id="DHWILAV"/>
<dbReference type="GeneTree" id="ENSGT00940000154951"/>
<dbReference type="GO" id="GO:0016929">
    <property type="term" value="F:deSUMOylase activity"/>
    <property type="evidence" value="ECO:0007669"/>
    <property type="project" value="TreeGrafter"/>
</dbReference>
<evidence type="ECO:0000256" key="2">
    <source>
        <dbReference type="ARBA" id="ARBA00022670"/>
    </source>
</evidence>
<name>A0A9J8A0K7_CYPCA</name>
<dbReference type="Ensembl" id="ENSCCRT00000158296.1">
    <property type="protein sequence ID" value="ENSCCRP00000137408.1"/>
    <property type="gene ID" value="ENSCCRG00000069393.1"/>
</dbReference>
<evidence type="ECO:0000256" key="3">
    <source>
        <dbReference type="ARBA" id="ARBA00022801"/>
    </source>
</evidence>
<organism evidence="6 7">
    <name type="scientific">Cyprinus carpio carpio</name>
    <dbReference type="NCBI Taxonomy" id="630221"/>
    <lineage>
        <taxon>Eukaryota</taxon>
        <taxon>Metazoa</taxon>
        <taxon>Chordata</taxon>
        <taxon>Craniata</taxon>
        <taxon>Vertebrata</taxon>
        <taxon>Euteleostomi</taxon>
        <taxon>Actinopterygii</taxon>
        <taxon>Neopterygii</taxon>
        <taxon>Teleostei</taxon>
        <taxon>Ostariophysi</taxon>
        <taxon>Cypriniformes</taxon>
        <taxon>Cyprinidae</taxon>
        <taxon>Cyprininae</taxon>
        <taxon>Cyprinus</taxon>
    </lineage>
</organism>
<dbReference type="Gene3D" id="3.40.395.10">
    <property type="entry name" value="Adenoviral Proteinase, Chain A"/>
    <property type="match status" value="2"/>
</dbReference>
<accession>A0A9J8A0K7</accession>
<dbReference type="AlphaFoldDB" id="A0A9J8A0K7"/>
<dbReference type="Proteomes" id="UP001108240">
    <property type="component" value="Unplaced"/>
</dbReference>
<keyword evidence="2" id="KW-0645">Protease</keyword>
<evidence type="ECO:0000256" key="4">
    <source>
        <dbReference type="ARBA" id="ARBA00022807"/>
    </source>
</evidence>
<evidence type="ECO:0000256" key="1">
    <source>
        <dbReference type="ARBA" id="ARBA00005234"/>
    </source>
</evidence>
<dbReference type="GO" id="GO:0006508">
    <property type="term" value="P:proteolysis"/>
    <property type="evidence" value="ECO:0007669"/>
    <property type="project" value="UniProtKB-KW"/>
</dbReference>
<proteinExistence type="inferred from homology"/>
<keyword evidence="7" id="KW-1185">Reference proteome</keyword>
<dbReference type="PANTHER" id="PTHR12606">
    <property type="entry name" value="SENTRIN/SUMO-SPECIFIC PROTEASE"/>
    <property type="match status" value="1"/>
</dbReference>
<evidence type="ECO:0000259" key="5">
    <source>
        <dbReference type="PROSITE" id="PS50600"/>
    </source>
</evidence>
<evidence type="ECO:0000313" key="6">
    <source>
        <dbReference type="Ensembl" id="ENSCCRP00000137408.1"/>
    </source>
</evidence>
<keyword evidence="4" id="KW-0788">Thiol protease</keyword>
<dbReference type="InterPro" id="IPR003653">
    <property type="entry name" value="Peptidase_C48_C"/>
</dbReference>
<reference evidence="6" key="1">
    <citation type="submission" date="2025-08" db="UniProtKB">
        <authorList>
            <consortium name="Ensembl"/>
        </authorList>
    </citation>
    <scope>IDENTIFICATION</scope>
</reference>
<evidence type="ECO:0000313" key="7">
    <source>
        <dbReference type="Proteomes" id="UP001108240"/>
    </source>
</evidence>
<dbReference type="SUPFAM" id="SSF54001">
    <property type="entry name" value="Cysteine proteinases"/>
    <property type="match status" value="1"/>
</dbReference>
<feature type="domain" description="Ubiquitin-like protease family profile" evidence="5">
    <location>
        <begin position="24"/>
        <end position="175"/>
    </location>
</feature>
<sequence>MASEVNDILALQDPNLVISKVFKLCITQGDFATLKEGCWLNDKVINFYLSLLMKRNRDQLGSLKVFSFSTFFYSKLQSGEGHAVVKNWTKTQDLFLFDLVFVPLHLSMHWALAVIDFKSQTIQCYDSMGQRHDDIFFVCKYADFLSQGKPLTFRKCDIPVFRKIMVWEITHQKIL</sequence>
<reference evidence="6" key="2">
    <citation type="submission" date="2025-09" db="UniProtKB">
        <authorList>
            <consortium name="Ensembl"/>
        </authorList>
    </citation>
    <scope>IDENTIFICATION</scope>
</reference>
<dbReference type="GO" id="GO:0016926">
    <property type="term" value="P:protein desumoylation"/>
    <property type="evidence" value="ECO:0007669"/>
    <property type="project" value="TreeGrafter"/>
</dbReference>